<comment type="caution">
    <text evidence="1">The sequence shown here is derived from an EMBL/GenBank/DDBJ whole genome shotgun (WGS) entry which is preliminary data.</text>
</comment>
<protein>
    <submittedName>
        <fullName evidence="1">Uncharacterized protein</fullName>
    </submittedName>
</protein>
<reference evidence="1 2" key="1">
    <citation type="submission" date="2020-08" db="EMBL/GenBank/DDBJ databases">
        <title>Genomic Encyclopedia of Type Strains, Phase IV (KMG-IV): sequencing the most valuable type-strain genomes for metagenomic binning, comparative biology and taxonomic classification.</title>
        <authorList>
            <person name="Goeker M."/>
        </authorList>
    </citation>
    <scope>NUCLEOTIDE SEQUENCE [LARGE SCALE GENOMIC DNA]</scope>
    <source>
        <strain evidence="1 2">DSM 26438</strain>
    </source>
</reference>
<evidence type="ECO:0000313" key="2">
    <source>
        <dbReference type="Proteomes" id="UP000565286"/>
    </source>
</evidence>
<dbReference type="EMBL" id="JACIDV010000002">
    <property type="protein sequence ID" value="MBB3944754.1"/>
    <property type="molecule type" value="Genomic_DNA"/>
</dbReference>
<dbReference type="Proteomes" id="UP000565286">
    <property type="component" value="Unassembled WGS sequence"/>
</dbReference>
<accession>A0A7W6C5D3</accession>
<gene>
    <name evidence="1" type="ORF">GGQ73_000679</name>
</gene>
<dbReference type="RefSeq" id="WP_183893972.1">
    <property type="nucleotide sequence ID" value="NZ_JACIDV010000002.1"/>
</dbReference>
<organism evidence="1 2">
    <name type="scientific">Rhizobium skierniewicense</name>
    <dbReference type="NCBI Taxonomy" id="984260"/>
    <lineage>
        <taxon>Bacteria</taxon>
        <taxon>Pseudomonadati</taxon>
        <taxon>Pseudomonadota</taxon>
        <taxon>Alphaproteobacteria</taxon>
        <taxon>Hyphomicrobiales</taxon>
        <taxon>Rhizobiaceae</taxon>
        <taxon>Rhizobium/Agrobacterium group</taxon>
        <taxon>Rhizobium</taxon>
    </lineage>
</organism>
<evidence type="ECO:0000313" key="1">
    <source>
        <dbReference type="EMBL" id="MBB3944754.1"/>
    </source>
</evidence>
<keyword evidence="2" id="KW-1185">Reference proteome</keyword>
<name>A0A7W6C5D3_9HYPH</name>
<dbReference type="AlphaFoldDB" id="A0A7W6C5D3"/>
<proteinExistence type="predicted"/>
<sequence length="112" mass="12413">MPAIHTTRIASGASAAEKIHECSKLMEALKEQLHSLYCFGIINQNLIDDVLFKSCEINDRPGFYYCGDDQRKVLGFASAEIWDAAFELEKLSDALQVKLIDLRDCCPEGGSA</sequence>